<evidence type="ECO:0000313" key="1">
    <source>
        <dbReference type="EMBL" id="QIP45869.1"/>
    </source>
</evidence>
<dbReference type="AlphaFoldDB" id="A0A6H9XFC2"/>
<gene>
    <name evidence="1" type="ORF">HBA49_10385</name>
    <name evidence="2" type="ORF">NCTC10254_00163</name>
</gene>
<reference evidence="1" key="2">
    <citation type="submission" date="2020-03" db="EMBL/GenBank/DDBJ databases">
        <authorList>
            <person name="Johnston C.D."/>
            <person name="Cotton S.L."/>
            <person name="Dewhirst F.E."/>
        </authorList>
    </citation>
    <scope>NUCLEOTIDE SEQUENCE [LARGE SCALE GENOMIC DNA]</scope>
    <source>
        <strain evidence="1">ATCC 14266</strain>
    </source>
</reference>
<organism evidence="2 3">
    <name type="scientific">Corynebacterium matruchotii</name>
    <dbReference type="NCBI Taxonomy" id="43768"/>
    <lineage>
        <taxon>Bacteria</taxon>
        <taxon>Bacillati</taxon>
        <taxon>Actinomycetota</taxon>
        <taxon>Actinomycetes</taxon>
        <taxon>Mycobacteriales</taxon>
        <taxon>Corynebacteriaceae</taxon>
        <taxon>Corynebacterium</taxon>
    </lineage>
</organism>
<evidence type="ECO:0000313" key="3">
    <source>
        <dbReference type="Proteomes" id="UP000249886"/>
    </source>
</evidence>
<sequence>MPGFLLQYHRKSGEVHVEKFDSPKHAMQKRIALESTTTDDDVEIVVIVSPDEQMLRKSHSRYFAMS</sequence>
<evidence type="ECO:0000313" key="2">
    <source>
        <dbReference type="EMBL" id="SPW23802.1"/>
    </source>
</evidence>
<name>A0A6H9XFC2_9CORY</name>
<accession>A0A6H9XFC2</accession>
<dbReference type="EMBL" id="CP050134">
    <property type="protein sequence ID" value="QIP45869.1"/>
    <property type="molecule type" value="Genomic_DNA"/>
</dbReference>
<reference evidence="2 3" key="1">
    <citation type="submission" date="2018-06" db="EMBL/GenBank/DDBJ databases">
        <authorList>
            <consortium name="Pathogen Informatics"/>
            <person name="Doyle S."/>
        </authorList>
    </citation>
    <scope>NUCLEOTIDE SEQUENCE [LARGE SCALE GENOMIC DNA]</scope>
    <source>
        <strain evidence="2 3">NCTC10254</strain>
    </source>
</reference>
<proteinExistence type="predicted"/>
<dbReference type="EMBL" id="UARK01000001">
    <property type="protein sequence ID" value="SPW23802.1"/>
    <property type="molecule type" value="Genomic_DNA"/>
</dbReference>
<protein>
    <submittedName>
        <fullName evidence="2">Uncharacterized protein</fullName>
    </submittedName>
</protein>
<dbReference type="Proteomes" id="UP000249886">
    <property type="component" value="Unassembled WGS sequence"/>
</dbReference>